<organism evidence="13 15">
    <name type="scientific">Trichonephila inaurata madagascariensis</name>
    <dbReference type="NCBI Taxonomy" id="2747483"/>
    <lineage>
        <taxon>Eukaryota</taxon>
        <taxon>Metazoa</taxon>
        <taxon>Ecdysozoa</taxon>
        <taxon>Arthropoda</taxon>
        <taxon>Chelicerata</taxon>
        <taxon>Arachnida</taxon>
        <taxon>Araneae</taxon>
        <taxon>Araneomorphae</taxon>
        <taxon>Entelegynae</taxon>
        <taxon>Araneoidea</taxon>
        <taxon>Nephilidae</taxon>
        <taxon>Trichonephila</taxon>
        <taxon>Trichonephila inaurata</taxon>
    </lineage>
</organism>
<dbReference type="GO" id="GO:0008270">
    <property type="term" value="F:zinc ion binding"/>
    <property type="evidence" value="ECO:0007669"/>
    <property type="project" value="UniProtKB-KW"/>
</dbReference>
<evidence type="ECO:0000256" key="11">
    <source>
        <dbReference type="SAM" id="Phobius"/>
    </source>
</evidence>
<evidence type="ECO:0000313" key="14">
    <source>
        <dbReference type="EMBL" id="GFY64429.1"/>
    </source>
</evidence>
<feature type="transmembrane region" description="Helical" evidence="11">
    <location>
        <begin position="637"/>
        <end position="656"/>
    </location>
</feature>
<proteinExistence type="predicted"/>
<dbReference type="CDD" id="cd16495">
    <property type="entry name" value="RING_CH-C4HC3_MARCH"/>
    <property type="match status" value="1"/>
</dbReference>
<keyword evidence="9 11" id="KW-0472">Membrane</keyword>
<evidence type="ECO:0000256" key="4">
    <source>
        <dbReference type="ARBA" id="ARBA00022723"/>
    </source>
</evidence>
<reference evidence="13" key="1">
    <citation type="submission" date="2020-08" db="EMBL/GenBank/DDBJ databases">
        <title>Multicomponent nature underlies the extraordinary mechanical properties of spider dragline silk.</title>
        <authorList>
            <person name="Kono N."/>
            <person name="Nakamura H."/>
            <person name="Mori M."/>
            <person name="Yoshida Y."/>
            <person name="Ohtoshi R."/>
            <person name="Malay A.D."/>
            <person name="Moran D.A.P."/>
            <person name="Tomita M."/>
            <person name="Numata K."/>
            <person name="Arakawa K."/>
        </authorList>
    </citation>
    <scope>NUCLEOTIDE SEQUENCE</scope>
</reference>
<evidence type="ECO:0000256" key="8">
    <source>
        <dbReference type="ARBA" id="ARBA00022989"/>
    </source>
</evidence>
<evidence type="ECO:0000313" key="13">
    <source>
        <dbReference type="EMBL" id="GFY41938.1"/>
    </source>
</evidence>
<dbReference type="InterPro" id="IPR013083">
    <property type="entry name" value="Znf_RING/FYVE/PHD"/>
</dbReference>
<evidence type="ECO:0000313" key="15">
    <source>
        <dbReference type="Proteomes" id="UP000886998"/>
    </source>
</evidence>
<feature type="region of interest" description="Disordered" evidence="10">
    <location>
        <begin position="195"/>
        <end position="216"/>
    </location>
</feature>
<evidence type="ECO:0000259" key="12">
    <source>
        <dbReference type="PROSITE" id="PS51292"/>
    </source>
</evidence>
<keyword evidence="4" id="KW-0479">Metal-binding</keyword>
<keyword evidence="15" id="KW-1185">Reference proteome</keyword>
<keyword evidence="5" id="KW-0863">Zinc-finger</keyword>
<keyword evidence="2" id="KW-0808">Transferase</keyword>
<comment type="subcellular location">
    <subcellularLocation>
        <location evidence="1">Membrane</location>
        <topology evidence="1">Multi-pass membrane protein</topology>
    </subcellularLocation>
</comment>
<accession>A0A8X6WV71</accession>
<evidence type="ECO:0000256" key="6">
    <source>
        <dbReference type="ARBA" id="ARBA00022786"/>
    </source>
</evidence>
<evidence type="ECO:0000256" key="1">
    <source>
        <dbReference type="ARBA" id="ARBA00004141"/>
    </source>
</evidence>
<dbReference type="AlphaFoldDB" id="A0A8X6WV71"/>
<feature type="domain" description="RING-CH-type" evidence="12">
    <location>
        <begin position="510"/>
        <end position="576"/>
    </location>
</feature>
<dbReference type="GO" id="GO:0016020">
    <property type="term" value="C:membrane"/>
    <property type="evidence" value="ECO:0007669"/>
    <property type="project" value="UniProtKB-SubCell"/>
</dbReference>
<evidence type="ECO:0000256" key="3">
    <source>
        <dbReference type="ARBA" id="ARBA00022692"/>
    </source>
</evidence>
<keyword evidence="7" id="KW-0862">Zinc</keyword>
<keyword evidence="6" id="KW-0833">Ubl conjugation pathway</keyword>
<dbReference type="SUPFAM" id="SSF57850">
    <property type="entry name" value="RING/U-box"/>
    <property type="match status" value="1"/>
</dbReference>
<sequence>MFLYEKNFVFTTNKLRRLMVFTVFNVSIRMRLPIKSFSLFFTITSPYHWRKNEFTNSNLHKEDFETTMNVGKNCMQIHMIFNFTMCKHKSGGMNKPSGATSHDGLSERTTASISSQGCPHSTSVMSDSQISDPATLNQDISCSSQMEKYSAAGSTTVNIPPPSCSSSCDTYGFLPSNANPPCNSEQYESGMPYMPNVQESPHEFLESQDSDEDETEQSPMLLKEACGMYCSLPQPWHPNILPEEQLSQDILNPNHFSACDPYPCSAMDRRDKATNCDNFPLYHKYRPRTAIQEPVSYIQTPYHGAMACPSYFESTINSFDEHHVIDLNEHNYSTKHKKKWLLNQKCKSADSEPDSFSSRLSSACKRGVSPVSYNYVQGHSTNVLETHINECNSYLKPMYTNNGDPIAGPSGLQRPCSINWEIGANSADSEFRSRSYSLTPTINFAVFESESSSEAEDVHEPMVPEPVEASPTNDVNAKTIDDPFELPVMSQGKILPISPSAAQLSIASSYGDNGSPICKICHMTARENDPLISPCRCSGTMQYIHCGCLMRWLEVCHKRGRRPASCELCQYQYHWHKKFKIRHWQFPYCTRRDKILHFLFILSALLMITCASLTVMFFKQDKGTKVDLNQELTQSEIGNLVCGVLFFVAFFVAIYVEAKSHITLYKLLVKFIQINQQWYIDEYEKKEPSPVAV</sequence>
<evidence type="ECO:0000256" key="7">
    <source>
        <dbReference type="ARBA" id="ARBA00022833"/>
    </source>
</evidence>
<dbReference type="Pfam" id="PF12906">
    <property type="entry name" value="RINGv"/>
    <property type="match status" value="1"/>
</dbReference>
<dbReference type="PANTHER" id="PTHR46065">
    <property type="entry name" value="E3 UBIQUITIN-PROTEIN LIGASE MARCH 2/3 FAMILY MEMBER"/>
    <property type="match status" value="1"/>
</dbReference>
<evidence type="ECO:0000256" key="10">
    <source>
        <dbReference type="SAM" id="MobiDB-lite"/>
    </source>
</evidence>
<feature type="region of interest" description="Disordered" evidence="10">
    <location>
        <begin position="111"/>
        <end position="130"/>
    </location>
</feature>
<dbReference type="InterPro" id="IPR011016">
    <property type="entry name" value="Znf_RING-CH"/>
</dbReference>
<evidence type="ECO:0000256" key="2">
    <source>
        <dbReference type="ARBA" id="ARBA00022679"/>
    </source>
</evidence>
<protein>
    <submittedName>
        <fullName evidence="13">E3 ubiquitin-protein ligase MARCH1</fullName>
    </submittedName>
</protein>
<feature type="compositionally biased region" description="Acidic residues" evidence="10">
    <location>
        <begin position="206"/>
        <end position="216"/>
    </location>
</feature>
<dbReference type="PANTHER" id="PTHR46065:SF3">
    <property type="entry name" value="FI20425P1"/>
    <property type="match status" value="1"/>
</dbReference>
<dbReference type="EMBL" id="BMAV01015235">
    <property type="protein sequence ID" value="GFY64429.1"/>
    <property type="molecule type" value="Genomic_DNA"/>
</dbReference>
<dbReference type="EMBL" id="BMAV01002770">
    <property type="protein sequence ID" value="GFY41938.1"/>
    <property type="molecule type" value="Genomic_DNA"/>
</dbReference>
<dbReference type="Gene3D" id="3.30.40.10">
    <property type="entry name" value="Zinc/RING finger domain, C3HC4 (zinc finger)"/>
    <property type="match status" value="1"/>
</dbReference>
<keyword evidence="8 11" id="KW-1133">Transmembrane helix</keyword>
<dbReference type="GO" id="GO:0016740">
    <property type="term" value="F:transferase activity"/>
    <property type="evidence" value="ECO:0007669"/>
    <property type="project" value="UniProtKB-KW"/>
</dbReference>
<dbReference type="OrthoDB" id="264354at2759"/>
<name>A0A8X6WV71_9ARAC</name>
<dbReference type="Proteomes" id="UP000886998">
    <property type="component" value="Unassembled WGS sequence"/>
</dbReference>
<gene>
    <name evidence="13" type="primary">NCL1_14543</name>
    <name evidence="13" type="ORF">TNIN_258631</name>
    <name evidence="14" type="ORF">TNIN_455381</name>
</gene>
<dbReference type="PROSITE" id="PS51292">
    <property type="entry name" value="ZF_RING_CH"/>
    <property type="match status" value="1"/>
</dbReference>
<dbReference type="SMART" id="SM00744">
    <property type="entry name" value="RINGv"/>
    <property type="match status" value="1"/>
</dbReference>
<comment type="caution">
    <text evidence="13">The sequence shown here is derived from an EMBL/GenBank/DDBJ whole genome shotgun (WGS) entry which is preliminary data.</text>
</comment>
<evidence type="ECO:0000256" key="9">
    <source>
        <dbReference type="ARBA" id="ARBA00023136"/>
    </source>
</evidence>
<feature type="transmembrane region" description="Helical" evidence="11">
    <location>
        <begin position="595"/>
        <end position="617"/>
    </location>
</feature>
<evidence type="ECO:0000256" key="5">
    <source>
        <dbReference type="ARBA" id="ARBA00022771"/>
    </source>
</evidence>
<keyword evidence="3 11" id="KW-0812">Transmembrane</keyword>